<dbReference type="PANTHER" id="PTHR30086">
    <property type="entry name" value="ARGININE EXPORTER PROTEIN ARGO"/>
    <property type="match status" value="1"/>
</dbReference>
<feature type="transmembrane region" description="Helical" evidence="6">
    <location>
        <begin position="185"/>
        <end position="203"/>
    </location>
</feature>
<dbReference type="GO" id="GO:0005886">
    <property type="term" value="C:plasma membrane"/>
    <property type="evidence" value="ECO:0007669"/>
    <property type="project" value="UniProtKB-SubCell"/>
</dbReference>
<evidence type="ECO:0000256" key="3">
    <source>
        <dbReference type="ARBA" id="ARBA00022692"/>
    </source>
</evidence>
<evidence type="ECO:0000313" key="7">
    <source>
        <dbReference type="EMBL" id="ADH88011.1"/>
    </source>
</evidence>
<keyword evidence="5 6" id="KW-0472">Membrane</keyword>
<evidence type="ECO:0000313" key="8">
    <source>
        <dbReference type="Proteomes" id="UP000006633"/>
    </source>
</evidence>
<dbReference type="KEGG" id="sno:Snov_0679"/>
<feature type="transmembrane region" description="Helical" evidence="6">
    <location>
        <begin position="57"/>
        <end position="76"/>
    </location>
</feature>
<evidence type="ECO:0000256" key="1">
    <source>
        <dbReference type="ARBA" id="ARBA00004651"/>
    </source>
</evidence>
<dbReference type="HOGENOM" id="CLU_095995_0_0_5"/>
<feature type="transmembrane region" description="Helical" evidence="6">
    <location>
        <begin position="144"/>
        <end position="165"/>
    </location>
</feature>
<evidence type="ECO:0000256" key="5">
    <source>
        <dbReference type="ARBA" id="ARBA00023136"/>
    </source>
</evidence>
<dbReference type="GO" id="GO:0033228">
    <property type="term" value="P:cysteine export across plasma membrane"/>
    <property type="evidence" value="ECO:0007669"/>
    <property type="project" value="TreeGrafter"/>
</dbReference>
<evidence type="ECO:0000256" key="4">
    <source>
        <dbReference type="ARBA" id="ARBA00022989"/>
    </source>
</evidence>
<keyword evidence="4 6" id="KW-1133">Transmembrane helix</keyword>
<proteinExistence type="predicted"/>
<organism evidence="7 8">
    <name type="scientific">Ancylobacter novellus (strain ATCC 8093 / DSM 506 / JCM 20403 / CCM 1077 / IAM 12100 / NBRC 12443 / NCIMB 10456)</name>
    <name type="common">Starkeya novella</name>
    <dbReference type="NCBI Taxonomy" id="639283"/>
    <lineage>
        <taxon>Bacteria</taxon>
        <taxon>Pseudomonadati</taxon>
        <taxon>Pseudomonadota</taxon>
        <taxon>Alphaproteobacteria</taxon>
        <taxon>Hyphomicrobiales</taxon>
        <taxon>Xanthobacteraceae</taxon>
        <taxon>Ancylobacter</taxon>
    </lineage>
</organism>
<dbReference type="GO" id="GO:0015171">
    <property type="term" value="F:amino acid transmembrane transporter activity"/>
    <property type="evidence" value="ECO:0007669"/>
    <property type="project" value="TreeGrafter"/>
</dbReference>
<dbReference type="InterPro" id="IPR001123">
    <property type="entry name" value="LeuE-type"/>
</dbReference>
<reference evidence="7 8" key="1">
    <citation type="journal article" date="2012" name="Stand. Genomic Sci.">
        <title>Complete genome sequence of the facultatively chemolithoautotrophic and methylotrophic alpha Proteobacterium Starkeya novella type strain (ATCC 8093(T)).</title>
        <authorList>
            <person name="Kappler U."/>
            <person name="Davenport K."/>
            <person name="Beatson S."/>
            <person name="Lucas S."/>
            <person name="Lapidus A."/>
            <person name="Copeland A."/>
            <person name="Berry K.W."/>
            <person name="Glavina Del Rio T."/>
            <person name="Hammon N."/>
            <person name="Dalin E."/>
            <person name="Tice H."/>
            <person name="Pitluck S."/>
            <person name="Richardson P."/>
            <person name="Bruce D."/>
            <person name="Goodwin L.A."/>
            <person name="Han C."/>
            <person name="Tapia R."/>
            <person name="Detter J.C."/>
            <person name="Chang Y.J."/>
            <person name="Jeffries C.D."/>
            <person name="Land M."/>
            <person name="Hauser L."/>
            <person name="Kyrpides N.C."/>
            <person name="Goker M."/>
            <person name="Ivanova N."/>
            <person name="Klenk H.P."/>
            <person name="Woyke T."/>
        </authorList>
    </citation>
    <scope>NUCLEOTIDE SEQUENCE [LARGE SCALE GENOMIC DNA]</scope>
    <source>
        <strain evidence="8">ATCC 8093 / DSM 506 / JCM 20403 / CCM 1077 / IAM 12100 / NBRC 12443 / NCIMB 10456</strain>
    </source>
</reference>
<dbReference type="Proteomes" id="UP000006633">
    <property type="component" value="Chromosome"/>
</dbReference>
<evidence type="ECO:0000256" key="2">
    <source>
        <dbReference type="ARBA" id="ARBA00022475"/>
    </source>
</evidence>
<feature type="transmembrane region" description="Helical" evidence="6">
    <location>
        <begin position="83"/>
        <end position="101"/>
    </location>
</feature>
<keyword evidence="8" id="KW-1185">Reference proteome</keyword>
<accession>D7A4W3</accession>
<dbReference type="EMBL" id="CP002026">
    <property type="protein sequence ID" value="ADH88011.1"/>
    <property type="molecule type" value="Genomic_DNA"/>
</dbReference>
<protein>
    <submittedName>
        <fullName evidence="7">Lysine exporter protein (LYSE/YGGA)</fullName>
    </submittedName>
</protein>
<feature type="transmembrane region" description="Helical" evidence="6">
    <location>
        <begin position="113"/>
        <end position="137"/>
    </location>
</feature>
<dbReference type="AlphaFoldDB" id="D7A4W3"/>
<name>D7A4W3_ANCN5</name>
<dbReference type="PANTHER" id="PTHR30086:SF20">
    <property type="entry name" value="ARGININE EXPORTER PROTEIN ARGO-RELATED"/>
    <property type="match status" value="1"/>
</dbReference>
<keyword evidence="2" id="KW-1003">Cell membrane</keyword>
<dbReference type="STRING" id="639283.Snov_0679"/>
<dbReference type="eggNOG" id="COG1280">
    <property type="taxonomic scope" value="Bacteria"/>
</dbReference>
<evidence type="ECO:0000256" key="6">
    <source>
        <dbReference type="SAM" id="Phobius"/>
    </source>
</evidence>
<keyword evidence="3 6" id="KW-0812">Transmembrane</keyword>
<dbReference type="Pfam" id="PF01810">
    <property type="entry name" value="LysE"/>
    <property type="match status" value="1"/>
</dbReference>
<gene>
    <name evidence="7" type="ordered locus">Snov_0679</name>
</gene>
<sequence length="204" mass="20480">MPAAAGAARRDGMTDPLLFALAALAILATPGPTNSLLATGAASAGFRQALPLVPAEAAGYLIAISVIGYGLGPAVAASPSLGIALRLAVGAYLVALAWKLWPGARRPALVAGIVTPARVFLTTLLNPKAIVFALAVVPLQADYGWAYLLSFGCLVAGVALGWIGFGALLGRTVETTACEGLVPRVGAAVVGTFAIVLLTAPLVR</sequence>
<comment type="subcellular location">
    <subcellularLocation>
        <location evidence="1">Cell membrane</location>
        <topology evidence="1">Multi-pass membrane protein</topology>
    </subcellularLocation>
</comment>